<reference evidence="4" key="1">
    <citation type="submission" date="2023-02" db="EMBL/GenBank/DDBJ databases">
        <title>Identification and recombinant expression of a fungal hydrolase from Papiliotrema laurentii that hydrolyzes apple cutin and clears colloidal polyester polyurethane.</title>
        <authorList>
            <consortium name="DOE Joint Genome Institute"/>
            <person name="Roman V.A."/>
            <person name="Bojanowski C."/>
            <person name="Crable B.R."/>
            <person name="Wagner D.N."/>
            <person name="Hung C.S."/>
            <person name="Nadeau L.J."/>
            <person name="Schratz L."/>
            <person name="Haridas S."/>
            <person name="Pangilinan J."/>
            <person name="Lipzen A."/>
            <person name="Na H."/>
            <person name="Yan M."/>
            <person name="Ng V."/>
            <person name="Grigoriev I.V."/>
            <person name="Spatafora J.W."/>
            <person name="Barlow D."/>
            <person name="Biffinger J."/>
            <person name="Kelley-Loughnane N."/>
            <person name="Varaljay V.A."/>
            <person name="Crookes-Goodson W.J."/>
        </authorList>
    </citation>
    <scope>NUCLEOTIDE SEQUENCE</scope>
    <source>
        <strain evidence="4">5307AH</strain>
    </source>
</reference>
<feature type="chain" id="PRO_5042277015" evidence="3">
    <location>
        <begin position="21"/>
        <end position="308"/>
    </location>
</feature>
<evidence type="ECO:0000313" key="4">
    <source>
        <dbReference type="EMBL" id="KAK1927849.1"/>
    </source>
</evidence>
<comment type="caution">
    <text evidence="4">The sequence shown here is derived from an EMBL/GenBank/DDBJ whole genome shotgun (WGS) entry which is preliminary data.</text>
</comment>
<keyword evidence="5" id="KW-1185">Reference proteome</keyword>
<evidence type="ECO:0000256" key="2">
    <source>
        <dbReference type="SAM" id="MobiDB-lite"/>
    </source>
</evidence>
<dbReference type="EMBL" id="JAODAN010000001">
    <property type="protein sequence ID" value="KAK1927849.1"/>
    <property type="molecule type" value="Genomic_DNA"/>
</dbReference>
<dbReference type="PANTHER" id="PTHR31836">
    <property type="match status" value="1"/>
</dbReference>
<dbReference type="CDD" id="cd22191">
    <property type="entry name" value="DPBB_RlpA_EXP_N-like"/>
    <property type="match status" value="1"/>
</dbReference>
<organism evidence="4 5">
    <name type="scientific">Papiliotrema laurentii</name>
    <name type="common">Cryptococcus laurentii</name>
    <dbReference type="NCBI Taxonomy" id="5418"/>
    <lineage>
        <taxon>Eukaryota</taxon>
        <taxon>Fungi</taxon>
        <taxon>Dikarya</taxon>
        <taxon>Basidiomycota</taxon>
        <taxon>Agaricomycotina</taxon>
        <taxon>Tremellomycetes</taxon>
        <taxon>Tremellales</taxon>
        <taxon>Rhynchogastremaceae</taxon>
        <taxon>Papiliotrema</taxon>
    </lineage>
</organism>
<dbReference type="Proteomes" id="UP001182556">
    <property type="component" value="Unassembled WGS sequence"/>
</dbReference>
<gene>
    <name evidence="4" type="ORF">DB88DRAFT_52148</name>
</gene>
<dbReference type="PANTHER" id="PTHR31836:SF28">
    <property type="entry name" value="SRCR DOMAIN-CONTAINING PROTEIN-RELATED"/>
    <property type="match status" value="1"/>
</dbReference>
<dbReference type="SUPFAM" id="SSF50685">
    <property type="entry name" value="Barwin-like endoglucanases"/>
    <property type="match status" value="1"/>
</dbReference>
<evidence type="ECO:0000256" key="3">
    <source>
        <dbReference type="SAM" id="SignalP"/>
    </source>
</evidence>
<protein>
    <submittedName>
        <fullName evidence="4">B2-aldehyde-forming enzyme</fullName>
    </submittedName>
</protein>
<feature type="region of interest" description="Disordered" evidence="2">
    <location>
        <begin position="158"/>
        <end position="220"/>
    </location>
</feature>
<proteinExistence type="predicted"/>
<dbReference type="AlphaFoldDB" id="A0AAD9LA83"/>
<evidence type="ECO:0000256" key="1">
    <source>
        <dbReference type="ARBA" id="ARBA00022729"/>
    </source>
</evidence>
<dbReference type="Gene3D" id="2.40.40.10">
    <property type="entry name" value="RlpA-like domain"/>
    <property type="match status" value="1"/>
</dbReference>
<sequence length="308" mass="31695">MLGLASVSLLALLLSPSALADSHLRNRRRQHEERKVDVFEGAGSSEGHALAKRAFTGRGTFYYTGLGACGIWNTDNDHIVALNSAQYHLHGSGYPGPECFKTLTIQSNGVTVSGVQVTDECPTCDWGGLDLSPGLFNLFHSANGGTLDLTWWWEDGSSDPTTTSTQQQQTSTTPAWTPTSTSTWSPEPTPTSTSTWSPPPSSSSSTWTPPPSSTSTWVAPSSSSVSSAVVSSSASNSTNPFAIIHTDNSTSTSISLSATASASITASPSSGSGAADVPAASTAGNLVAINGLVASYGQLIVVGAGGHQ</sequence>
<accession>A0AAD9LA83</accession>
<feature type="signal peptide" evidence="3">
    <location>
        <begin position="1"/>
        <end position="20"/>
    </location>
</feature>
<dbReference type="InterPro" id="IPR036908">
    <property type="entry name" value="RlpA-like_sf"/>
</dbReference>
<name>A0AAD9LA83_PAPLA</name>
<keyword evidence="1 3" id="KW-0732">Signal</keyword>
<dbReference type="InterPro" id="IPR051477">
    <property type="entry name" value="Expansin_CellWall"/>
</dbReference>
<evidence type="ECO:0000313" key="5">
    <source>
        <dbReference type="Proteomes" id="UP001182556"/>
    </source>
</evidence>